<reference evidence="1" key="1">
    <citation type="submission" date="2020-04" db="EMBL/GenBank/DDBJ databases">
        <authorList>
            <person name="Chiriac C."/>
            <person name="Salcher M."/>
            <person name="Ghai R."/>
            <person name="Kavagutti S V."/>
        </authorList>
    </citation>
    <scope>NUCLEOTIDE SEQUENCE</scope>
</reference>
<sequence>MQIIFNRQVADELSEKYTVLELEQHDVEGKILETWCVVPSDKIPLDELTLNEHWKKLHGEFVQANKDKNGKLCRDLAEYLVGKWGGELDEFYEIVCSRFELNEDSQ</sequence>
<evidence type="ECO:0000313" key="1">
    <source>
        <dbReference type="EMBL" id="CAB4133413.1"/>
    </source>
</evidence>
<proteinExistence type="predicted"/>
<name>A0A6J5LJB0_9CAUD</name>
<dbReference type="EMBL" id="LR796274">
    <property type="protein sequence ID" value="CAB4133413.1"/>
    <property type="molecule type" value="Genomic_DNA"/>
</dbReference>
<organism evidence="1">
    <name type="scientific">uncultured Caudovirales phage</name>
    <dbReference type="NCBI Taxonomy" id="2100421"/>
    <lineage>
        <taxon>Viruses</taxon>
        <taxon>Duplodnaviria</taxon>
        <taxon>Heunggongvirae</taxon>
        <taxon>Uroviricota</taxon>
        <taxon>Caudoviricetes</taxon>
        <taxon>Peduoviridae</taxon>
        <taxon>Maltschvirus</taxon>
        <taxon>Maltschvirus maltsch</taxon>
    </lineage>
</organism>
<gene>
    <name evidence="1" type="ORF">UFOVP257_180</name>
</gene>
<protein>
    <submittedName>
        <fullName evidence="1">Uncharacterized protein</fullName>
    </submittedName>
</protein>
<accession>A0A6J5LJB0</accession>